<evidence type="ECO:0000256" key="1">
    <source>
        <dbReference type="SAM" id="MobiDB-lite"/>
    </source>
</evidence>
<feature type="compositionally biased region" description="Polar residues" evidence="1">
    <location>
        <begin position="145"/>
        <end position="156"/>
    </location>
</feature>
<gene>
    <name evidence="3" type="ORF">OHK93_006132</name>
</gene>
<dbReference type="InterPro" id="IPR009057">
    <property type="entry name" value="Homeodomain-like_sf"/>
</dbReference>
<comment type="caution">
    <text evidence="3">The sequence shown here is derived from an EMBL/GenBank/DDBJ whole genome shotgun (WGS) entry which is preliminary data.</text>
</comment>
<dbReference type="SUPFAM" id="SSF46689">
    <property type="entry name" value="Homeodomain-like"/>
    <property type="match status" value="1"/>
</dbReference>
<dbReference type="Gene3D" id="1.10.10.60">
    <property type="entry name" value="Homeodomain-like"/>
    <property type="match status" value="1"/>
</dbReference>
<reference evidence="3" key="1">
    <citation type="journal article" date="2023" name="Genome Biol. Evol.">
        <title>First Whole Genome Sequence and Flow Cytometry Genome Size Data for the Lichen-Forming Fungus Ramalina farinacea (Ascomycota).</title>
        <authorList>
            <person name="Llewellyn T."/>
            <person name="Mian S."/>
            <person name="Hill R."/>
            <person name="Leitch I.J."/>
            <person name="Gaya E."/>
        </authorList>
    </citation>
    <scope>NUCLEOTIDE SEQUENCE</scope>
    <source>
        <strain evidence="3">LIQ254RAFAR</strain>
    </source>
</reference>
<feature type="compositionally biased region" description="Acidic residues" evidence="1">
    <location>
        <begin position="123"/>
        <end position="143"/>
    </location>
</feature>
<dbReference type="EMBL" id="JAPUFD010000004">
    <property type="protein sequence ID" value="MDI1486870.1"/>
    <property type="molecule type" value="Genomic_DNA"/>
</dbReference>
<sequence>MAERSESEGSQELKTSVDPFSGPSLRRHINALEDNTAGSGFQSPTFNINDPKSKRHATRLRTRIQGREAAASSNPLAGRSRPAKSPPESVRSPPKQRAIEPTSAASVLQRPAPVDRAAGSQLADEDYSPVNDDATEEDDEDFENMQFSPRRVTSSIAAKRSEEAAQSNKENEPQLAPGVHRQQKRPRLIDPQPGARALSFESQEQVANTQAEVPDPTQDQGFQLSHSNARLQSGAVGNRRNRRVTANVHDRGPSSTKRPRTQDPLREDEGLAASSTAPLQERQPPTQADVYTTINATAKARNAVITRPTQVRKPWSAHETEKLLDLIQDLGPKWARIKQKDAKKDNGEGGEGVLDNRDQVALKDKARNMKLDYLKYITQASRVLPKHFEAIAISNLQIEKLHQLGIEYDKVTGHRVDGIFNDEEDDDDDE</sequence>
<feature type="compositionally biased region" description="Basic residues" evidence="1">
    <location>
        <begin position="53"/>
        <end position="64"/>
    </location>
</feature>
<evidence type="ECO:0000259" key="2">
    <source>
        <dbReference type="PROSITE" id="PS50090"/>
    </source>
</evidence>
<evidence type="ECO:0000313" key="4">
    <source>
        <dbReference type="Proteomes" id="UP001161017"/>
    </source>
</evidence>
<keyword evidence="4" id="KW-1185">Reference proteome</keyword>
<dbReference type="Proteomes" id="UP001161017">
    <property type="component" value="Unassembled WGS sequence"/>
</dbReference>
<dbReference type="AlphaFoldDB" id="A0AA43TU75"/>
<protein>
    <recommendedName>
        <fullName evidence="2">Myb-like domain-containing protein</fullName>
    </recommendedName>
</protein>
<dbReference type="SMART" id="SM00717">
    <property type="entry name" value="SANT"/>
    <property type="match status" value="1"/>
</dbReference>
<proteinExistence type="predicted"/>
<feature type="domain" description="Myb-like" evidence="2">
    <location>
        <begin position="307"/>
        <end position="370"/>
    </location>
</feature>
<evidence type="ECO:0000313" key="3">
    <source>
        <dbReference type="EMBL" id="MDI1486870.1"/>
    </source>
</evidence>
<feature type="compositionally biased region" description="Polar residues" evidence="1">
    <location>
        <begin position="273"/>
        <end position="287"/>
    </location>
</feature>
<dbReference type="PROSITE" id="PS50090">
    <property type="entry name" value="MYB_LIKE"/>
    <property type="match status" value="1"/>
</dbReference>
<dbReference type="InterPro" id="IPR001005">
    <property type="entry name" value="SANT/Myb"/>
</dbReference>
<organism evidence="3 4">
    <name type="scientific">Ramalina farinacea</name>
    <dbReference type="NCBI Taxonomy" id="258253"/>
    <lineage>
        <taxon>Eukaryota</taxon>
        <taxon>Fungi</taxon>
        <taxon>Dikarya</taxon>
        <taxon>Ascomycota</taxon>
        <taxon>Pezizomycotina</taxon>
        <taxon>Lecanoromycetes</taxon>
        <taxon>OSLEUM clade</taxon>
        <taxon>Lecanoromycetidae</taxon>
        <taxon>Lecanorales</taxon>
        <taxon>Lecanorineae</taxon>
        <taxon>Ramalinaceae</taxon>
        <taxon>Ramalina</taxon>
    </lineage>
</organism>
<feature type="region of interest" description="Disordered" evidence="1">
    <location>
        <begin position="1"/>
        <end position="287"/>
    </location>
</feature>
<feature type="compositionally biased region" description="Polar residues" evidence="1">
    <location>
        <begin position="36"/>
        <end position="50"/>
    </location>
</feature>
<name>A0AA43TU75_9LECA</name>
<accession>A0AA43TU75</accession>
<feature type="compositionally biased region" description="Polar residues" evidence="1">
    <location>
        <begin position="200"/>
        <end position="231"/>
    </location>
</feature>
<feature type="compositionally biased region" description="Basic and acidic residues" evidence="1">
    <location>
        <begin position="260"/>
        <end position="269"/>
    </location>
</feature>